<dbReference type="Proteomes" id="UP000736787">
    <property type="component" value="Unassembled WGS sequence"/>
</dbReference>
<evidence type="ECO:0000313" key="1">
    <source>
        <dbReference type="EMBL" id="KAG2943624.1"/>
    </source>
</evidence>
<proteinExistence type="predicted"/>
<gene>
    <name evidence="1" type="ORF">PC117_g9422</name>
</gene>
<protein>
    <submittedName>
        <fullName evidence="1">Uncharacterized protein</fullName>
    </submittedName>
</protein>
<comment type="caution">
    <text evidence="1">The sequence shown here is derived from an EMBL/GenBank/DDBJ whole genome shotgun (WGS) entry which is preliminary data.</text>
</comment>
<dbReference type="EMBL" id="RCMK01000215">
    <property type="protein sequence ID" value="KAG2943624.1"/>
    <property type="molecule type" value="Genomic_DNA"/>
</dbReference>
<dbReference type="AlphaFoldDB" id="A0A8T1DQP7"/>
<organism evidence="1 2">
    <name type="scientific">Phytophthora cactorum</name>
    <dbReference type="NCBI Taxonomy" id="29920"/>
    <lineage>
        <taxon>Eukaryota</taxon>
        <taxon>Sar</taxon>
        <taxon>Stramenopiles</taxon>
        <taxon>Oomycota</taxon>
        <taxon>Peronosporomycetes</taxon>
        <taxon>Peronosporales</taxon>
        <taxon>Peronosporaceae</taxon>
        <taxon>Phytophthora</taxon>
    </lineage>
</organism>
<reference evidence="1" key="1">
    <citation type="submission" date="2018-10" db="EMBL/GenBank/DDBJ databases">
        <title>Effector identification in a new, highly contiguous assembly of the strawberry crown rot pathogen Phytophthora cactorum.</title>
        <authorList>
            <person name="Armitage A.D."/>
            <person name="Nellist C.F."/>
            <person name="Bates H."/>
            <person name="Vickerstaff R.J."/>
            <person name="Harrison R.J."/>
        </authorList>
    </citation>
    <scope>NUCLEOTIDE SEQUENCE</scope>
    <source>
        <strain evidence="1">4040</strain>
    </source>
</reference>
<accession>A0A8T1DQP7</accession>
<name>A0A8T1DQP7_9STRA</name>
<sequence length="33" mass="4020">MEKEEIELLNQWRSHPNWTNEDASQELKVKEAH</sequence>
<evidence type="ECO:0000313" key="2">
    <source>
        <dbReference type="Proteomes" id="UP000736787"/>
    </source>
</evidence>